<reference evidence="2" key="1">
    <citation type="journal article" date="2005" name="PLoS Biol.">
        <title>The genomes of Oryza sativa: a history of duplications.</title>
        <authorList>
            <person name="Yu J."/>
            <person name="Wang J."/>
            <person name="Lin W."/>
            <person name="Li S."/>
            <person name="Li H."/>
            <person name="Zhou J."/>
            <person name="Ni P."/>
            <person name="Dong W."/>
            <person name="Hu S."/>
            <person name="Zeng C."/>
            <person name="Zhang J."/>
            <person name="Zhang Y."/>
            <person name="Li R."/>
            <person name="Xu Z."/>
            <person name="Li S."/>
            <person name="Li X."/>
            <person name="Zheng H."/>
            <person name="Cong L."/>
            <person name="Lin L."/>
            <person name="Yin J."/>
            <person name="Geng J."/>
            <person name="Li G."/>
            <person name="Shi J."/>
            <person name="Liu J."/>
            <person name="Lv H."/>
            <person name="Li J."/>
            <person name="Wang J."/>
            <person name="Deng Y."/>
            <person name="Ran L."/>
            <person name="Shi X."/>
            <person name="Wang X."/>
            <person name="Wu Q."/>
            <person name="Li C."/>
            <person name="Ren X."/>
            <person name="Wang J."/>
            <person name="Wang X."/>
            <person name="Li D."/>
            <person name="Liu D."/>
            <person name="Zhang X."/>
            <person name="Ji Z."/>
            <person name="Zhao W."/>
            <person name="Sun Y."/>
            <person name="Zhang Z."/>
            <person name="Bao J."/>
            <person name="Han Y."/>
            <person name="Dong L."/>
            <person name="Ji J."/>
            <person name="Chen P."/>
            <person name="Wu S."/>
            <person name="Liu J."/>
            <person name="Xiao Y."/>
            <person name="Bu D."/>
            <person name="Tan J."/>
            <person name="Yang L."/>
            <person name="Ye C."/>
            <person name="Zhang J."/>
            <person name="Xu J."/>
            <person name="Zhou Y."/>
            <person name="Yu Y."/>
            <person name="Zhang B."/>
            <person name="Zhuang S."/>
            <person name="Wei H."/>
            <person name="Liu B."/>
            <person name="Lei M."/>
            <person name="Yu H."/>
            <person name="Li Y."/>
            <person name="Xu H."/>
            <person name="Wei S."/>
            <person name="He X."/>
            <person name="Fang L."/>
            <person name="Zhang Z."/>
            <person name="Zhang Y."/>
            <person name="Huang X."/>
            <person name="Su Z."/>
            <person name="Tong W."/>
            <person name="Li J."/>
            <person name="Tong Z."/>
            <person name="Li S."/>
            <person name="Ye J."/>
            <person name="Wang L."/>
            <person name="Fang L."/>
            <person name="Lei T."/>
            <person name="Chen C."/>
            <person name="Chen H."/>
            <person name="Xu Z."/>
            <person name="Li H."/>
            <person name="Huang H."/>
            <person name="Zhang F."/>
            <person name="Xu H."/>
            <person name="Li N."/>
            <person name="Zhao C."/>
            <person name="Li S."/>
            <person name="Dong L."/>
            <person name="Huang Y."/>
            <person name="Li L."/>
            <person name="Xi Y."/>
            <person name="Qi Q."/>
            <person name="Li W."/>
            <person name="Zhang B."/>
            <person name="Hu W."/>
            <person name="Zhang Y."/>
            <person name="Tian X."/>
            <person name="Jiao Y."/>
            <person name="Liang X."/>
            <person name="Jin J."/>
            <person name="Gao L."/>
            <person name="Zheng W."/>
            <person name="Hao B."/>
            <person name="Liu S."/>
            <person name="Wang W."/>
            <person name="Yuan L."/>
            <person name="Cao M."/>
            <person name="McDermott J."/>
            <person name="Samudrala R."/>
            <person name="Wang J."/>
            <person name="Wong G.K."/>
            <person name="Yang H."/>
        </authorList>
    </citation>
    <scope>NUCLEOTIDE SEQUENCE [LARGE SCALE GENOMIC DNA]</scope>
</reference>
<sequence>MGLREGGRGNLAAHLCPSVPSVSSPHDRPILQEGDQQVNNDSSNEKDAVKGGPHPLCSSYRSAAAVGEVGIPARDPEGTPSGNLIYAYGSGDGALPVAPAGRWLPSRHARPSSAGRPLSMLGVADQLLYFGQGQPPEFHRRGPNSTTADARVQTPLPPCFAVVGGWMPLHRLDLLRRPHHQEANTDHRPLVVGSPVGQPRPLASAVKAIGVAPV</sequence>
<gene>
    <name evidence="2" type="ORF">OsJ_22045</name>
</gene>
<dbReference type="AlphaFoldDB" id="B9FQ11"/>
<evidence type="ECO:0000256" key="1">
    <source>
        <dbReference type="SAM" id="MobiDB-lite"/>
    </source>
</evidence>
<protein>
    <submittedName>
        <fullName evidence="2">Uncharacterized protein</fullName>
    </submittedName>
</protein>
<organism evidence="2">
    <name type="scientific">Oryza sativa subsp. japonica</name>
    <name type="common">Rice</name>
    <dbReference type="NCBI Taxonomy" id="39947"/>
    <lineage>
        <taxon>Eukaryota</taxon>
        <taxon>Viridiplantae</taxon>
        <taxon>Streptophyta</taxon>
        <taxon>Embryophyta</taxon>
        <taxon>Tracheophyta</taxon>
        <taxon>Spermatophyta</taxon>
        <taxon>Magnoliopsida</taxon>
        <taxon>Liliopsida</taxon>
        <taxon>Poales</taxon>
        <taxon>Poaceae</taxon>
        <taxon>BOP clade</taxon>
        <taxon>Oryzoideae</taxon>
        <taxon>Oryzeae</taxon>
        <taxon>Oryzinae</taxon>
        <taxon>Oryza</taxon>
        <taxon>Oryza sativa</taxon>
    </lineage>
</organism>
<reference evidence="2" key="2">
    <citation type="submission" date="2008-12" db="EMBL/GenBank/DDBJ databases">
        <title>Improved gene annotation of the rice (Oryza sativa) genomes.</title>
        <authorList>
            <person name="Wang J."/>
            <person name="Li R."/>
            <person name="Fan W."/>
            <person name="Huang Q."/>
            <person name="Zhang J."/>
            <person name="Zhou Y."/>
            <person name="Hu Y."/>
            <person name="Zi S."/>
            <person name="Li J."/>
            <person name="Ni P."/>
            <person name="Zheng H."/>
            <person name="Zhang Y."/>
            <person name="Zhao M."/>
            <person name="Hao Q."/>
            <person name="McDermott J."/>
            <person name="Samudrala R."/>
            <person name="Kristiansen K."/>
            <person name="Wong G.K.-S."/>
        </authorList>
    </citation>
    <scope>NUCLEOTIDE SEQUENCE</scope>
</reference>
<dbReference type="Proteomes" id="UP000007752">
    <property type="component" value="Chromosome 6"/>
</dbReference>
<feature type="region of interest" description="Disordered" evidence="1">
    <location>
        <begin position="1"/>
        <end position="55"/>
    </location>
</feature>
<proteinExistence type="predicted"/>
<accession>B9FQ11</accession>
<name>B9FQ11_ORYSJ</name>
<evidence type="ECO:0000313" key="2">
    <source>
        <dbReference type="EMBL" id="EEE66053.1"/>
    </source>
</evidence>
<dbReference type="EMBL" id="CM000143">
    <property type="protein sequence ID" value="EEE66053.1"/>
    <property type="molecule type" value="Genomic_DNA"/>
</dbReference>